<accession>A0A515EJP2</accession>
<keyword evidence="2" id="KW-1185">Reference proteome</keyword>
<reference evidence="2" key="2">
    <citation type="journal article" date="2020" name="Int. J. Syst. Evol. Microbiol.">
        <title>Genomic insights into a novel species Rhodoferax aquaticus sp. nov., isolated from freshwater.</title>
        <authorList>
            <person name="Li T."/>
            <person name="Zhuo Y."/>
            <person name="Jin C.Z."/>
            <person name="Wu X."/>
            <person name="Ko S.R."/>
            <person name="Jin F.J."/>
            <person name="Ahn C.Y."/>
            <person name="Oh H.M."/>
            <person name="Lee H.G."/>
            <person name="Jin L."/>
        </authorList>
    </citation>
    <scope>NUCLEOTIDE SEQUENCE [LARGE SCALE GENOMIC DNA]</scope>
    <source>
        <strain evidence="2">Gr-4</strain>
    </source>
</reference>
<dbReference type="EMBL" id="CP036282">
    <property type="protein sequence ID" value="QDL52894.1"/>
    <property type="molecule type" value="Genomic_DNA"/>
</dbReference>
<dbReference type="Proteomes" id="UP000317365">
    <property type="component" value="Chromosome"/>
</dbReference>
<dbReference type="AlphaFoldDB" id="A0A515EJP2"/>
<protein>
    <submittedName>
        <fullName evidence="1">Uncharacterized protein</fullName>
    </submittedName>
</protein>
<reference evidence="2" key="1">
    <citation type="submission" date="2019-02" db="EMBL/GenBank/DDBJ databases">
        <title>Complete genome sequence of Rhodoferax sp. Gr-4.</title>
        <authorList>
            <person name="Jin L."/>
        </authorList>
    </citation>
    <scope>NUCLEOTIDE SEQUENCE [LARGE SCALE GENOMIC DNA]</scope>
    <source>
        <strain evidence="2">Gr-4</strain>
    </source>
</reference>
<evidence type="ECO:0000313" key="1">
    <source>
        <dbReference type="EMBL" id="QDL52894.1"/>
    </source>
</evidence>
<name>A0A515EJP2_9BURK</name>
<evidence type="ECO:0000313" key="2">
    <source>
        <dbReference type="Proteomes" id="UP000317365"/>
    </source>
</evidence>
<dbReference type="RefSeq" id="WP_142808346.1">
    <property type="nucleotide sequence ID" value="NZ_CP036282.1"/>
</dbReference>
<dbReference type="KEGG" id="rhg:EXZ61_01170"/>
<sequence length="169" mass="18492">MTNTFQKTLENLPEIFIQNSSAIAARLVSRMQRQMETDVAALNTGYLMLLLKMSSSDLVVEFEKVLRAAMARARSEVNGSGFSFEFSIAGEIDSSMLESDRAFQSLQAKSRSCGALSLAAFSPQALLKCVNEAMAGARISETDIQALAPFVRQALNTELVAIYQKLINL</sequence>
<organism evidence="1 2">
    <name type="scientific">Rhodoferax aquaticus</name>
    <dbReference type="NCBI Taxonomy" id="2527691"/>
    <lineage>
        <taxon>Bacteria</taxon>
        <taxon>Pseudomonadati</taxon>
        <taxon>Pseudomonadota</taxon>
        <taxon>Betaproteobacteria</taxon>
        <taxon>Burkholderiales</taxon>
        <taxon>Comamonadaceae</taxon>
        <taxon>Rhodoferax</taxon>
    </lineage>
</organism>
<proteinExistence type="predicted"/>
<gene>
    <name evidence="1" type="ORF">EXZ61_01170</name>
</gene>